<feature type="transmembrane region" description="Helical" evidence="1">
    <location>
        <begin position="160"/>
        <end position="184"/>
    </location>
</feature>
<feature type="transmembrane region" description="Helical" evidence="1">
    <location>
        <begin position="233"/>
        <end position="259"/>
    </location>
</feature>
<dbReference type="AlphaFoldDB" id="A0A7Y9I9M9"/>
<dbReference type="RefSeq" id="WP_179753706.1">
    <property type="nucleotide sequence ID" value="NZ_JACCBU010000001.1"/>
</dbReference>
<dbReference type="EMBL" id="JACCBU010000001">
    <property type="protein sequence ID" value="NYE72712.1"/>
    <property type="molecule type" value="Genomic_DNA"/>
</dbReference>
<feature type="transmembrane region" description="Helical" evidence="1">
    <location>
        <begin position="20"/>
        <end position="42"/>
    </location>
</feature>
<proteinExistence type="predicted"/>
<gene>
    <name evidence="2" type="ORF">BKA15_004041</name>
</gene>
<organism evidence="2 3">
    <name type="scientific">Microlunatus parietis</name>
    <dbReference type="NCBI Taxonomy" id="682979"/>
    <lineage>
        <taxon>Bacteria</taxon>
        <taxon>Bacillati</taxon>
        <taxon>Actinomycetota</taxon>
        <taxon>Actinomycetes</taxon>
        <taxon>Propionibacteriales</taxon>
        <taxon>Propionibacteriaceae</taxon>
        <taxon>Microlunatus</taxon>
    </lineage>
</organism>
<dbReference type="Proteomes" id="UP000569914">
    <property type="component" value="Unassembled WGS sequence"/>
</dbReference>
<evidence type="ECO:0000313" key="3">
    <source>
        <dbReference type="Proteomes" id="UP000569914"/>
    </source>
</evidence>
<name>A0A7Y9I9M9_9ACTN</name>
<keyword evidence="1" id="KW-0812">Transmembrane</keyword>
<protein>
    <submittedName>
        <fullName evidence="2">MFS family permease</fullName>
    </submittedName>
</protein>
<keyword evidence="1" id="KW-0472">Membrane</keyword>
<feature type="transmembrane region" description="Helical" evidence="1">
    <location>
        <begin position="115"/>
        <end position="140"/>
    </location>
</feature>
<feature type="transmembrane region" description="Helical" evidence="1">
    <location>
        <begin position="279"/>
        <end position="297"/>
    </location>
</feature>
<keyword evidence="1" id="KW-1133">Transmembrane helix</keyword>
<evidence type="ECO:0000313" key="2">
    <source>
        <dbReference type="EMBL" id="NYE72712.1"/>
    </source>
</evidence>
<evidence type="ECO:0000256" key="1">
    <source>
        <dbReference type="SAM" id="Phobius"/>
    </source>
</evidence>
<feature type="transmembrane region" description="Helical" evidence="1">
    <location>
        <begin position="196"/>
        <end position="213"/>
    </location>
</feature>
<comment type="caution">
    <text evidence="2">The sequence shown here is derived from an EMBL/GenBank/DDBJ whole genome shotgun (WGS) entry which is preliminary data.</text>
</comment>
<sequence length="315" mass="33661">MTDTSVMPVEQPAERRERPWRLVLLCGLAGVIMAVLWSPRLVDKVIAGGIANPLFGGDISEVAITGAGMAAVFAFVTGAAGMFTACNVAVFSALAPMTAHRESARSQAVTMLRALGLLLAGAIVVSGIYGVIVVLFGANLPQLSTVRIGDPVTGVPLRSVQSGIVFGLIGVIMVWRGLAYLGLVKNPLEGLFRRHPGSELIFFGALIGAFLIGRPFGPFRNLLEYAVSTHNPLLGFATLALQSIGNVLGVALIFVVIMVVSRGGFQRWLTREPGRAARFSAGAFILAGTFFLVYWVLRLGSRLGHWWWPVMPYNA</sequence>
<keyword evidence="3" id="KW-1185">Reference proteome</keyword>
<accession>A0A7Y9I9M9</accession>
<reference evidence="2 3" key="1">
    <citation type="submission" date="2020-07" db="EMBL/GenBank/DDBJ databases">
        <title>Sequencing the genomes of 1000 actinobacteria strains.</title>
        <authorList>
            <person name="Klenk H.-P."/>
        </authorList>
    </citation>
    <scope>NUCLEOTIDE SEQUENCE [LARGE SCALE GENOMIC DNA]</scope>
    <source>
        <strain evidence="2 3">DSM 22083</strain>
    </source>
</reference>
<feature type="transmembrane region" description="Helical" evidence="1">
    <location>
        <begin position="62"/>
        <end position="95"/>
    </location>
</feature>